<dbReference type="InterPro" id="IPR005662">
    <property type="entry name" value="GTPase_Era-like"/>
</dbReference>
<sequence>MGAEAHPIQKRVLCMNKIDLVGKKKDLLTVAEQFKDLPGYESLSFFSFLTYNFLFMRVSLGYKDKAVKRSWEEDPFIMTEEVMKNISLEVVRERLLGHVHQEIPYGIEHRLMDWKELRDGSLRIEQYLITPKIKRIGMEANEELRSIFKRDYSK</sequence>
<gene>
    <name evidence="1" type="ORF">PRUPE_4G117700</name>
</gene>
<accession>A0A251PJA8</accession>
<dbReference type="Gramene" id="ONI11639">
    <property type="protein sequence ID" value="ONI11639"/>
    <property type="gene ID" value="PRUPE_4G117700"/>
</dbReference>
<dbReference type="GO" id="GO:0005525">
    <property type="term" value="F:GTP binding"/>
    <property type="evidence" value="ECO:0007669"/>
    <property type="project" value="InterPro"/>
</dbReference>
<dbReference type="Gene3D" id="3.30.300.20">
    <property type="match status" value="1"/>
</dbReference>
<dbReference type="GO" id="GO:0019843">
    <property type="term" value="F:rRNA binding"/>
    <property type="evidence" value="ECO:0000318"/>
    <property type="project" value="GO_Central"/>
</dbReference>
<dbReference type="AlphaFoldDB" id="A0A251PJA8"/>
<name>A0A251PJA8_PRUPE</name>
<evidence type="ECO:0000313" key="2">
    <source>
        <dbReference type="Proteomes" id="UP000006882"/>
    </source>
</evidence>
<dbReference type="PANTHER" id="PTHR42698:SF1">
    <property type="entry name" value="GTPASE ERA, MITOCHONDRIAL"/>
    <property type="match status" value="1"/>
</dbReference>
<dbReference type="STRING" id="3760.A0A251PJA8"/>
<dbReference type="EMBL" id="CM007654">
    <property type="protein sequence ID" value="ONI11639.1"/>
    <property type="molecule type" value="Genomic_DNA"/>
</dbReference>
<organism evidence="1 2">
    <name type="scientific">Prunus persica</name>
    <name type="common">Peach</name>
    <name type="synonym">Amygdalus persica</name>
    <dbReference type="NCBI Taxonomy" id="3760"/>
    <lineage>
        <taxon>Eukaryota</taxon>
        <taxon>Viridiplantae</taxon>
        <taxon>Streptophyta</taxon>
        <taxon>Embryophyta</taxon>
        <taxon>Tracheophyta</taxon>
        <taxon>Spermatophyta</taxon>
        <taxon>Magnoliopsida</taxon>
        <taxon>eudicotyledons</taxon>
        <taxon>Gunneridae</taxon>
        <taxon>Pentapetalae</taxon>
        <taxon>rosids</taxon>
        <taxon>fabids</taxon>
        <taxon>Rosales</taxon>
        <taxon>Rosaceae</taxon>
        <taxon>Amygdaloideae</taxon>
        <taxon>Amygdaleae</taxon>
        <taxon>Prunus</taxon>
    </lineage>
</organism>
<proteinExistence type="predicted"/>
<dbReference type="CDD" id="cd22534">
    <property type="entry name" value="KH-II_Era"/>
    <property type="match status" value="1"/>
</dbReference>
<dbReference type="GO" id="GO:0000028">
    <property type="term" value="P:ribosomal small subunit assembly"/>
    <property type="evidence" value="ECO:0000318"/>
    <property type="project" value="GO_Central"/>
</dbReference>
<dbReference type="PANTHER" id="PTHR42698">
    <property type="entry name" value="GTPASE ERA"/>
    <property type="match status" value="1"/>
</dbReference>
<dbReference type="SUPFAM" id="SSF54814">
    <property type="entry name" value="Prokaryotic type KH domain (KH-domain type II)"/>
    <property type="match status" value="1"/>
</dbReference>
<dbReference type="eggNOG" id="KOG1423">
    <property type="taxonomic scope" value="Eukaryota"/>
</dbReference>
<dbReference type="InterPro" id="IPR015946">
    <property type="entry name" value="KH_dom-like_a/b"/>
</dbReference>
<dbReference type="GO" id="GO:0043024">
    <property type="term" value="F:ribosomal small subunit binding"/>
    <property type="evidence" value="ECO:0000318"/>
    <property type="project" value="GO_Central"/>
</dbReference>
<dbReference type="InterPro" id="IPR009019">
    <property type="entry name" value="KH_sf_prok-type"/>
</dbReference>
<protein>
    <submittedName>
        <fullName evidence="1">Uncharacterized protein</fullName>
    </submittedName>
</protein>
<dbReference type="Proteomes" id="UP000006882">
    <property type="component" value="Chromosome G4"/>
</dbReference>
<reference evidence="1 2" key="1">
    <citation type="journal article" date="2013" name="Nat. Genet.">
        <title>The high-quality draft genome of peach (Prunus persica) identifies unique patterns of genetic diversity, domestication and genome evolution.</title>
        <authorList>
            <consortium name="International Peach Genome Initiative"/>
            <person name="Verde I."/>
            <person name="Abbott A.G."/>
            <person name="Scalabrin S."/>
            <person name="Jung S."/>
            <person name="Shu S."/>
            <person name="Marroni F."/>
            <person name="Zhebentyayeva T."/>
            <person name="Dettori M.T."/>
            <person name="Grimwood J."/>
            <person name="Cattonaro F."/>
            <person name="Zuccolo A."/>
            <person name="Rossini L."/>
            <person name="Jenkins J."/>
            <person name="Vendramin E."/>
            <person name="Meisel L.A."/>
            <person name="Decroocq V."/>
            <person name="Sosinski B."/>
            <person name="Prochnik S."/>
            <person name="Mitros T."/>
            <person name="Policriti A."/>
            <person name="Cipriani G."/>
            <person name="Dondini L."/>
            <person name="Ficklin S."/>
            <person name="Goodstein D.M."/>
            <person name="Xuan P."/>
            <person name="Del Fabbro C."/>
            <person name="Aramini V."/>
            <person name="Copetti D."/>
            <person name="Gonzalez S."/>
            <person name="Horner D.S."/>
            <person name="Falchi R."/>
            <person name="Lucas S."/>
            <person name="Mica E."/>
            <person name="Maldonado J."/>
            <person name="Lazzari B."/>
            <person name="Bielenberg D."/>
            <person name="Pirona R."/>
            <person name="Miculan M."/>
            <person name="Barakat A."/>
            <person name="Testolin R."/>
            <person name="Stella A."/>
            <person name="Tartarini S."/>
            <person name="Tonutti P."/>
            <person name="Arus P."/>
            <person name="Orellana A."/>
            <person name="Wells C."/>
            <person name="Main D."/>
            <person name="Vizzotto G."/>
            <person name="Silva H."/>
            <person name="Salamini F."/>
            <person name="Schmutz J."/>
            <person name="Morgante M."/>
            <person name="Rokhsar D.S."/>
        </authorList>
    </citation>
    <scope>NUCLEOTIDE SEQUENCE [LARGE SCALE GENOMIC DNA]</scope>
    <source>
        <strain evidence="2">cv. Nemared</strain>
    </source>
</reference>
<evidence type="ECO:0000313" key="1">
    <source>
        <dbReference type="EMBL" id="ONI11639.1"/>
    </source>
</evidence>
<keyword evidence="2" id="KW-1185">Reference proteome</keyword>